<dbReference type="RefSeq" id="WP_085199395.1">
    <property type="nucleotide sequence ID" value="NZ_JACKVI010000014.1"/>
</dbReference>
<keyword evidence="5 6" id="KW-0472">Membrane</keyword>
<dbReference type="PANTHER" id="PTHR36115">
    <property type="entry name" value="PROLINE-RICH ANTIGEN HOMOLOG-RELATED"/>
    <property type="match status" value="1"/>
</dbReference>
<dbReference type="Proteomes" id="UP000194000">
    <property type="component" value="Unassembled WGS sequence"/>
</dbReference>
<dbReference type="EMBL" id="LQOW01000028">
    <property type="protein sequence ID" value="ORV58065.1"/>
    <property type="molecule type" value="Genomic_DNA"/>
</dbReference>
<feature type="domain" description="RDD" evidence="7">
    <location>
        <begin position="23"/>
        <end position="146"/>
    </location>
</feature>
<name>A0A1X1UMJ1_9MYCO</name>
<keyword evidence="2" id="KW-1003">Cell membrane</keyword>
<evidence type="ECO:0000256" key="3">
    <source>
        <dbReference type="ARBA" id="ARBA00022692"/>
    </source>
</evidence>
<sequence length="325" mass="35407">MTAVVEETETIPAADQATPNGLAPWHVRAAAFAVDVLPGVAVAVTMVLTRLAVPAQSTWWWLCVCVLAGALLLTFVNRVALPVIKGWSVGRALAGIVVVRPDGTAPGPGRLLLRDLAHLLDTIAVFVGWLWPLWDARRRTFADLLLRTEVRRVDPQNRPANIRRLTAIVVSTAALLCIGGAAVSVLAVFLPDRTSDQTRAAVQAQGPKIVTEMLTYDPKSLREDFARAQSRTTEKYRPQLVAQQQAVQKGHPVVNEYWVTNSAVLSATQDRATMLLFMQGHRGGGQQQRFITATVRVALVKGADARWLVDDLTVVTKPKPAKGKR</sequence>
<comment type="caution">
    <text evidence="8">The sequence shown here is derived from an EMBL/GenBank/DDBJ whole genome shotgun (WGS) entry which is preliminary data.</text>
</comment>
<dbReference type="InterPro" id="IPR010432">
    <property type="entry name" value="RDD"/>
</dbReference>
<accession>A0A1X1UMJ1</accession>
<dbReference type="STRING" id="1260918.AWC06_22435"/>
<evidence type="ECO:0000256" key="4">
    <source>
        <dbReference type="ARBA" id="ARBA00022989"/>
    </source>
</evidence>
<dbReference type="GO" id="GO:0005886">
    <property type="term" value="C:plasma membrane"/>
    <property type="evidence" value="ECO:0007669"/>
    <property type="project" value="UniProtKB-SubCell"/>
</dbReference>
<evidence type="ECO:0000259" key="7">
    <source>
        <dbReference type="Pfam" id="PF06271"/>
    </source>
</evidence>
<protein>
    <recommendedName>
        <fullName evidence="7">RDD domain-containing protein</fullName>
    </recommendedName>
</protein>
<feature type="transmembrane region" description="Helical" evidence="6">
    <location>
        <begin position="116"/>
        <end position="134"/>
    </location>
</feature>
<gene>
    <name evidence="8" type="ORF">AWC06_22435</name>
</gene>
<evidence type="ECO:0000313" key="9">
    <source>
        <dbReference type="Proteomes" id="UP000194000"/>
    </source>
</evidence>
<keyword evidence="4 6" id="KW-1133">Transmembrane helix</keyword>
<feature type="transmembrane region" description="Helical" evidence="6">
    <location>
        <begin position="29"/>
        <end position="48"/>
    </location>
</feature>
<keyword evidence="9" id="KW-1185">Reference proteome</keyword>
<dbReference type="OrthoDB" id="9793824at2"/>
<evidence type="ECO:0000256" key="5">
    <source>
        <dbReference type="ARBA" id="ARBA00023136"/>
    </source>
</evidence>
<evidence type="ECO:0000256" key="6">
    <source>
        <dbReference type="SAM" id="Phobius"/>
    </source>
</evidence>
<evidence type="ECO:0000256" key="2">
    <source>
        <dbReference type="ARBA" id="ARBA00022475"/>
    </source>
</evidence>
<proteinExistence type="predicted"/>
<evidence type="ECO:0000313" key="8">
    <source>
        <dbReference type="EMBL" id="ORV58065.1"/>
    </source>
</evidence>
<organism evidence="8 9">
    <name type="scientific">Mycobacterium fragae</name>
    <dbReference type="NCBI Taxonomy" id="1260918"/>
    <lineage>
        <taxon>Bacteria</taxon>
        <taxon>Bacillati</taxon>
        <taxon>Actinomycetota</taxon>
        <taxon>Actinomycetes</taxon>
        <taxon>Mycobacteriales</taxon>
        <taxon>Mycobacteriaceae</taxon>
        <taxon>Mycobacterium</taxon>
    </lineage>
</organism>
<feature type="transmembrane region" description="Helical" evidence="6">
    <location>
        <begin position="60"/>
        <end position="81"/>
    </location>
</feature>
<keyword evidence="3 6" id="KW-0812">Transmembrane</keyword>
<feature type="transmembrane region" description="Helical" evidence="6">
    <location>
        <begin position="165"/>
        <end position="190"/>
    </location>
</feature>
<comment type="subcellular location">
    <subcellularLocation>
        <location evidence="1">Cell membrane</location>
        <topology evidence="1">Multi-pass membrane protein</topology>
    </subcellularLocation>
</comment>
<dbReference type="Pfam" id="PF06271">
    <property type="entry name" value="RDD"/>
    <property type="match status" value="1"/>
</dbReference>
<reference evidence="8 9" key="1">
    <citation type="submission" date="2016-01" db="EMBL/GenBank/DDBJ databases">
        <title>The new phylogeny of the genus Mycobacterium.</title>
        <authorList>
            <person name="Tarcisio F."/>
            <person name="Conor M."/>
            <person name="Antonella G."/>
            <person name="Elisabetta G."/>
            <person name="Giulia F.S."/>
            <person name="Sara T."/>
            <person name="Anna F."/>
            <person name="Clotilde B."/>
            <person name="Roberto B."/>
            <person name="Veronica D.S."/>
            <person name="Fabio R."/>
            <person name="Monica P."/>
            <person name="Olivier J."/>
            <person name="Enrico T."/>
            <person name="Nicola S."/>
        </authorList>
    </citation>
    <scope>NUCLEOTIDE SEQUENCE [LARGE SCALE GENOMIC DNA]</scope>
    <source>
        <strain evidence="8 9">DSM 45731</strain>
    </source>
</reference>
<dbReference type="AlphaFoldDB" id="A0A1X1UMJ1"/>
<evidence type="ECO:0000256" key="1">
    <source>
        <dbReference type="ARBA" id="ARBA00004651"/>
    </source>
</evidence>
<dbReference type="PANTHER" id="PTHR36115:SF6">
    <property type="entry name" value="PROLINE-RICH ANTIGEN HOMOLOG"/>
    <property type="match status" value="1"/>
</dbReference>
<dbReference type="InterPro" id="IPR051791">
    <property type="entry name" value="Pra-immunoreactive"/>
</dbReference>